<dbReference type="Proteomes" id="UP000249557">
    <property type="component" value="Unassembled WGS sequence"/>
</dbReference>
<name>A0A2W4ZP41_9BACT</name>
<evidence type="ECO:0000313" key="2">
    <source>
        <dbReference type="Proteomes" id="UP000249557"/>
    </source>
</evidence>
<dbReference type="EMBL" id="QFNK01000187">
    <property type="protein sequence ID" value="PZO84114.1"/>
    <property type="molecule type" value="Genomic_DNA"/>
</dbReference>
<evidence type="ECO:0000313" key="1">
    <source>
        <dbReference type="EMBL" id="PZO84114.1"/>
    </source>
</evidence>
<organism evidence="1 2">
    <name type="scientific">Micavibrio aeruginosavorus</name>
    <dbReference type="NCBI Taxonomy" id="349221"/>
    <lineage>
        <taxon>Bacteria</taxon>
        <taxon>Pseudomonadati</taxon>
        <taxon>Bdellovibrionota</taxon>
        <taxon>Bdellovibrionia</taxon>
        <taxon>Bdellovibrionales</taxon>
        <taxon>Pseudobdellovibrionaceae</taxon>
        <taxon>Micavibrio</taxon>
    </lineage>
</organism>
<dbReference type="AlphaFoldDB" id="A0A2W4ZP41"/>
<protein>
    <submittedName>
        <fullName evidence="1">Uncharacterized protein</fullName>
    </submittedName>
</protein>
<gene>
    <name evidence="1" type="ORF">DI626_08570</name>
</gene>
<sequence length="80" mass="8738">MSNFLKVEGGQHLIDAFEKAVVQNTDSAASILYALAVSINFNDPKKAYDVIEPVVQDNSCEKRTAALGQLKRYCYGLNAA</sequence>
<proteinExistence type="predicted"/>
<comment type="caution">
    <text evidence="1">The sequence shown here is derived from an EMBL/GenBank/DDBJ whole genome shotgun (WGS) entry which is preliminary data.</text>
</comment>
<reference evidence="1 2" key="1">
    <citation type="submission" date="2017-08" db="EMBL/GenBank/DDBJ databases">
        <title>Infants hospitalized years apart are colonized by the same room-sourced microbial strains.</title>
        <authorList>
            <person name="Brooks B."/>
            <person name="Olm M.R."/>
            <person name="Firek B.A."/>
            <person name="Baker R."/>
            <person name="Thomas B.C."/>
            <person name="Morowitz M.J."/>
            <person name="Banfield J.F."/>
        </authorList>
    </citation>
    <scope>NUCLEOTIDE SEQUENCE [LARGE SCALE GENOMIC DNA]</scope>
    <source>
        <strain evidence="1">S2_018_000_R2_104</strain>
    </source>
</reference>
<accession>A0A2W4ZP41</accession>